<dbReference type="InterPro" id="IPR006665">
    <property type="entry name" value="OmpA-like"/>
</dbReference>
<proteinExistence type="predicted"/>
<dbReference type="InterPro" id="IPR036737">
    <property type="entry name" value="OmpA-like_sf"/>
</dbReference>
<dbReference type="PROSITE" id="PS51257">
    <property type="entry name" value="PROKAR_LIPOPROTEIN"/>
    <property type="match status" value="1"/>
</dbReference>
<dbReference type="SUPFAM" id="SSF103088">
    <property type="entry name" value="OmpA-like"/>
    <property type="match status" value="1"/>
</dbReference>
<name>A0AAX0MG72_VIBPH</name>
<keyword evidence="2 4" id="KW-0472">Membrane</keyword>
<gene>
    <name evidence="7" type="ORF">AKG60_02475</name>
</gene>
<accession>A0AAX0MG72</accession>
<dbReference type="PANTHER" id="PTHR30329:SF21">
    <property type="entry name" value="LIPOPROTEIN YIAD-RELATED"/>
    <property type="match status" value="1"/>
</dbReference>
<dbReference type="PROSITE" id="PS51123">
    <property type="entry name" value="OMPA_2"/>
    <property type="match status" value="1"/>
</dbReference>
<evidence type="ECO:0000313" key="8">
    <source>
        <dbReference type="Proteomes" id="UP000191946"/>
    </source>
</evidence>
<comment type="subcellular location">
    <subcellularLocation>
        <location evidence="1">Cell outer membrane</location>
    </subcellularLocation>
</comment>
<dbReference type="GO" id="GO:0009279">
    <property type="term" value="C:cell outer membrane"/>
    <property type="evidence" value="ECO:0007669"/>
    <property type="project" value="UniProtKB-SubCell"/>
</dbReference>
<protein>
    <recommendedName>
        <fullName evidence="6">OmpA-like domain-containing protein</fullName>
    </recommendedName>
</protein>
<feature type="region of interest" description="Disordered" evidence="5">
    <location>
        <begin position="128"/>
        <end position="148"/>
    </location>
</feature>
<keyword evidence="3" id="KW-0998">Cell outer membrane</keyword>
<evidence type="ECO:0000256" key="3">
    <source>
        <dbReference type="ARBA" id="ARBA00023237"/>
    </source>
</evidence>
<feature type="compositionally biased region" description="Polar residues" evidence="5">
    <location>
        <begin position="129"/>
        <end position="148"/>
    </location>
</feature>
<dbReference type="Gene3D" id="3.30.1330.60">
    <property type="entry name" value="OmpA-like domain"/>
    <property type="match status" value="1"/>
</dbReference>
<dbReference type="EMBL" id="LHQV01000003">
    <property type="protein sequence ID" value="OQK04069.1"/>
    <property type="molecule type" value="Genomic_DNA"/>
</dbReference>
<dbReference type="InterPro" id="IPR050330">
    <property type="entry name" value="Bact_OuterMem_StrucFunc"/>
</dbReference>
<dbReference type="InterPro" id="IPR006664">
    <property type="entry name" value="OMP_bac"/>
</dbReference>
<evidence type="ECO:0000256" key="5">
    <source>
        <dbReference type="SAM" id="MobiDB-lite"/>
    </source>
</evidence>
<comment type="caution">
    <text evidence="7">The sequence shown here is derived from an EMBL/GenBank/DDBJ whole genome shotgun (WGS) entry which is preliminary data.</text>
</comment>
<dbReference type="PRINTS" id="PR01021">
    <property type="entry name" value="OMPADOMAIN"/>
</dbReference>
<dbReference type="AlphaFoldDB" id="A0AAX0MG72"/>
<evidence type="ECO:0000313" key="7">
    <source>
        <dbReference type="EMBL" id="OQK04069.1"/>
    </source>
</evidence>
<evidence type="ECO:0000259" key="6">
    <source>
        <dbReference type="PROSITE" id="PS51123"/>
    </source>
</evidence>
<evidence type="ECO:0000256" key="1">
    <source>
        <dbReference type="ARBA" id="ARBA00004442"/>
    </source>
</evidence>
<evidence type="ECO:0000256" key="4">
    <source>
        <dbReference type="PROSITE-ProRule" id="PRU00473"/>
    </source>
</evidence>
<keyword evidence="8" id="KW-1185">Reference proteome</keyword>
<dbReference type="RefSeq" id="WP_005499540.1">
    <property type="nucleotide sequence ID" value="NZ_CP011885.1"/>
</dbReference>
<sequence length="282" mass="31957">MLRKNKFVFIGFASLLTACSGPIREDNLILDIDWEPDIYNMVVTHVSDPNNFRFIVHQAPRYIENSPHEQACLEIDQPLEPNRYYLANLNTYGLTEVWTCEGEYWLYSNLVDPHKSLGTGLNVWDPRNYRSNGKHSSGNGDRNSTNGQGYPLFGNSGIDGLDAYLIGEGNLRLVFENLFPVNEYELTQASKETLLQLIQKLKNLPVKELVIYGIADSSGSYAKNRVLADRRALAVRDFLVEEGLRNVSIAIRGTVENGLETAEQRVKQRRFSIDVRLKSNGK</sequence>
<dbReference type="Pfam" id="PF00691">
    <property type="entry name" value="OmpA"/>
    <property type="match status" value="1"/>
</dbReference>
<reference evidence="7 8" key="1">
    <citation type="submission" date="2015-08" db="EMBL/GenBank/DDBJ databases">
        <title>Draft Genome Sequences of Vibrio parahaemolyticus Strains.</title>
        <authorList>
            <person name="Gonzalez-Escalona N."/>
            <person name="DePaola A."/>
        </authorList>
    </citation>
    <scope>NUCLEOTIDE SEQUENCE [LARGE SCALE GENOMIC DNA]</scope>
    <source>
        <strain evidence="7 8">CFSAN001621</strain>
    </source>
</reference>
<feature type="domain" description="OmpA-like" evidence="6">
    <location>
        <begin position="166"/>
        <end position="279"/>
    </location>
</feature>
<dbReference type="CDD" id="cd07185">
    <property type="entry name" value="OmpA_C-like"/>
    <property type="match status" value="1"/>
</dbReference>
<organism evidence="7 8">
    <name type="scientific">Vibrio parahaemolyticus</name>
    <dbReference type="NCBI Taxonomy" id="670"/>
    <lineage>
        <taxon>Bacteria</taxon>
        <taxon>Pseudomonadati</taxon>
        <taxon>Pseudomonadota</taxon>
        <taxon>Gammaproteobacteria</taxon>
        <taxon>Vibrionales</taxon>
        <taxon>Vibrionaceae</taxon>
        <taxon>Vibrio</taxon>
    </lineage>
</organism>
<evidence type="ECO:0000256" key="2">
    <source>
        <dbReference type="ARBA" id="ARBA00023136"/>
    </source>
</evidence>
<dbReference type="PANTHER" id="PTHR30329">
    <property type="entry name" value="STATOR ELEMENT OF FLAGELLAR MOTOR COMPLEX"/>
    <property type="match status" value="1"/>
</dbReference>
<dbReference type="Proteomes" id="UP000191946">
    <property type="component" value="Unassembled WGS sequence"/>
</dbReference>